<dbReference type="GeneID" id="26812924"/>
<dbReference type="Proteomes" id="UP000037505">
    <property type="component" value="Unassembled WGS sequence"/>
</dbReference>
<dbReference type="RefSeq" id="XP_015401065.1">
    <property type="nucleotide sequence ID" value="XM_015556376.1"/>
</dbReference>
<comment type="caution">
    <text evidence="3">The sequence shown here is derived from an EMBL/GenBank/DDBJ whole genome shotgun (WGS) entry which is preliminary data.</text>
</comment>
<dbReference type="AlphaFoldDB" id="A0A0L1IKV8"/>
<proteinExistence type="predicted"/>
<accession>A0A0L1IKV8</accession>
<evidence type="ECO:0000259" key="2">
    <source>
        <dbReference type="Pfam" id="PF25871"/>
    </source>
</evidence>
<feature type="domain" description="PEX14-like helix-turn-helix" evidence="2">
    <location>
        <begin position="39"/>
        <end position="91"/>
    </location>
</feature>
<dbReference type="OrthoDB" id="9936937at2759"/>
<reference evidence="3 4" key="1">
    <citation type="submission" date="2014-06" db="EMBL/GenBank/DDBJ databases">
        <title>The Genome of the Aflatoxigenic Filamentous Fungus Aspergillus nomius.</title>
        <authorList>
            <person name="Moore M.G."/>
            <person name="Shannon B.M."/>
            <person name="Brian M.M."/>
        </authorList>
    </citation>
    <scope>NUCLEOTIDE SEQUENCE [LARGE SCALE GENOMIC DNA]</scope>
    <source>
        <strain evidence="3 4">NRRL 13137</strain>
    </source>
</reference>
<dbReference type="STRING" id="1509407.A0A0L1IKV8"/>
<dbReference type="InterPro" id="IPR058841">
    <property type="entry name" value="HTH_76"/>
</dbReference>
<evidence type="ECO:0000256" key="1">
    <source>
        <dbReference type="SAM" id="MobiDB-lite"/>
    </source>
</evidence>
<name>A0A0L1IKV8_ASPN3</name>
<sequence>MDTPPVVNNDLSAKLPVETPHSAADHGNSISATQQVEIEIYEKLRSYPFHTDSEFAKGLAIILSHPDIPATETEIGRNDDLVLQAKCFYFS</sequence>
<feature type="region of interest" description="Disordered" evidence="1">
    <location>
        <begin position="1"/>
        <end position="29"/>
    </location>
</feature>
<feature type="non-terminal residue" evidence="3">
    <location>
        <position position="91"/>
    </location>
</feature>
<gene>
    <name evidence="3" type="ORF">ANOM_011120</name>
</gene>
<evidence type="ECO:0000313" key="4">
    <source>
        <dbReference type="Proteomes" id="UP000037505"/>
    </source>
</evidence>
<evidence type="ECO:0000313" key="3">
    <source>
        <dbReference type="EMBL" id="KNG80142.1"/>
    </source>
</evidence>
<organism evidence="3 4">
    <name type="scientific">Aspergillus nomiae NRRL (strain ATCC 15546 / NRRL 13137 / CBS 260.88 / M93)</name>
    <dbReference type="NCBI Taxonomy" id="1509407"/>
    <lineage>
        <taxon>Eukaryota</taxon>
        <taxon>Fungi</taxon>
        <taxon>Dikarya</taxon>
        <taxon>Ascomycota</taxon>
        <taxon>Pezizomycotina</taxon>
        <taxon>Eurotiomycetes</taxon>
        <taxon>Eurotiomycetidae</taxon>
        <taxon>Eurotiales</taxon>
        <taxon>Aspergillaceae</taxon>
        <taxon>Aspergillus</taxon>
        <taxon>Aspergillus subgen. Circumdati</taxon>
    </lineage>
</organism>
<protein>
    <recommendedName>
        <fullName evidence="2">PEX14-like helix-turn-helix domain-containing protein</fullName>
    </recommendedName>
</protein>
<dbReference type="EMBL" id="JNOM01000683">
    <property type="protein sequence ID" value="KNG80142.1"/>
    <property type="molecule type" value="Genomic_DNA"/>
</dbReference>
<dbReference type="Pfam" id="PF25871">
    <property type="entry name" value="HTH_76"/>
    <property type="match status" value="1"/>
</dbReference>
<keyword evidence="4" id="KW-1185">Reference proteome</keyword>